<dbReference type="PANTHER" id="PTHR44086">
    <property type="entry name" value="THIOSULFATE SULFURTRANSFERASE RDL2, MITOCHONDRIAL-RELATED"/>
    <property type="match status" value="1"/>
</dbReference>
<evidence type="ECO:0000313" key="2">
    <source>
        <dbReference type="EMBL" id="BES92074.1"/>
    </source>
</evidence>
<dbReference type="InterPro" id="IPR001763">
    <property type="entry name" value="Rhodanese-like_dom"/>
</dbReference>
<keyword evidence="3" id="KW-1185">Reference proteome</keyword>
<gene>
    <name evidence="2" type="ORF">NTJ_04882</name>
</gene>
<accession>A0ABN7AKX9</accession>
<dbReference type="EMBL" id="AP028911">
    <property type="protein sequence ID" value="BES92074.1"/>
    <property type="molecule type" value="Genomic_DNA"/>
</dbReference>
<dbReference type="PROSITE" id="PS50206">
    <property type="entry name" value="RHODANESE_3"/>
    <property type="match status" value="1"/>
</dbReference>
<dbReference type="SUPFAM" id="SSF52821">
    <property type="entry name" value="Rhodanese/Cell cycle control phosphatase"/>
    <property type="match status" value="1"/>
</dbReference>
<evidence type="ECO:0000259" key="1">
    <source>
        <dbReference type="PROSITE" id="PS50206"/>
    </source>
</evidence>
<evidence type="ECO:0000313" key="3">
    <source>
        <dbReference type="Proteomes" id="UP001307889"/>
    </source>
</evidence>
<protein>
    <recommendedName>
        <fullName evidence="1">Rhodanese domain-containing protein</fullName>
    </recommendedName>
</protein>
<reference evidence="2 3" key="1">
    <citation type="submission" date="2023-09" db="EMBL/GenBank/DDBJ databases">
        <title>Nesidiocoris tenuis whole genome shotgun sequence.</title>
        <authorList>
            <person name="Shibata T."/>
            <person name="Shimoda M."/>
            <person name="Kobayashi T."/>
            <person name="Uehara T."/>
        </authorList>
    </citation>
    <scope>NUCLEOTIDE SEQUENCE [LARGE SCALE GENOMIC DNA]</scope>
    <source>
        <strain evidence="2 3">Japan</strain>
    </source>
</reference>
<dbReference type="InterPro" id="IPR036873">
    <property type="entry name" value="Rhodanese-like_dom_sf"/>
</dbReference>
<name>A0ABN7AKX9_9HEMI</name>
<feature type="domain" description="Rhodanese" evidence="1">
    <location>
        <begin position="68"/>
        <end position="166"/>
    </location>
</feature>
<dbReference type="Proteomes" id="UP001307889">
    <property type="component" value="Chromosome 3"/>
</dbReference>
<dbReference type="Gene3D" id="3.40.250.10">
    <property type="entry name" value="Rhodanese-like domain"/>
    <property type="match status" value="1"/>
</dbReference>
<dbReference type="Pfam" id="PF00581">
    <property type="entry name" value="Rhodanese"/>
    <property type="match status" value="1"/>
</dbReference>
<proteinExistence type="predicted"/>
<dbReference type="SMART" id="SM00450">
    <property type="entry name" value="RHOD"/>
    <property type="match status" value="1"/>
</dbReference>
<organism evidence="2 3">
    <name type="scientific">Nesidiocoris tenuis</name>
    <dbReference type="NCBI Taxonomy" id="355587"/>
    <lineage>
        <taxon>Eukaryota</taxon>
        <taxon>Metazoa</taxon>
        <taxon>Ecdysozoa</taxon>
        <taxon>Arthropoda</taxon>
        <taxon>Hexapoda</taxon>
        <taxon>Insecta</taxon>
        <taxon>Pterygota</taxon>
        <taxon>Neoptera</taxon>
        <taxon>Paraneoptera</taxon>
        <taxon>Hemiptera</taxon>
        <taxon>Heteroptera</taxon>
        <taxon>Panheteroptera</taxon>
        <taxon>Cimicomorpha</taxon>
        <taxon>Miridae</taxon>
        <taxon>Dicyphina</taxon>
        <taxon>Nesidiocoris</taxon>
    </lineage>
</organism>
<sequence length="168" mass="19037">MLIARYSRFFASLGLRTVYNNIPKQSANYHYFRLPKIHEKTQLGCRFMSKAADETVVNLTTEEVLEEGKKGVHIIDVREQVEIHNTGLIPGAVNIPLGHLEEAMGMSPADFKERYGFEKPSANDRLIMSCQSGNRSRRATIAMKKLGFTDVVNNGEGWKGYEEFIKPK</sequence>
<dbReference type="PANTHER" id="PTHR44086:SF10">
    <property type="entry name" value="THIOSULFATE SULFURTRANSFERASE_RHODANESE-LIKE DOMAIN-CONTAINING PROTEIN 3"/>
    <property type="match status" value="1"/>
</dbReference>